<evidence type="ECO:0000256" key="1">
    <source>
        <dbReference type="SAM" id="MobiDB-lite"/>
    </source>
</evidence>
<dbReference type="EMBL" id="FQ311430">
    <property type="protein sequence ID" value="CBQ67607.1"/>
    <property type="molecule type" value="Genomic_DNA"/>
</dbReference>
<keyword evidence="3" id="KW-1185">Reference proteome</keyword>
<evidence type="ECO:0000313" key="3">
    <source>
        <dbReference type="Proteomes" id="UP000008867"/>
    </source>
</evidence>
<organism evidence="2 3">
    <name type="scientific">Sporisorium reilianum (strain SRZ2)</name>
    <name type="common">Maize head smut fungus</name>
    <dbReference type="NCBI Taxonomy" id="999809"/>
    <lineage>
        <taxon>Eukaryota</taxon>
        <taxon>Fungi</taxon>
        <taxon>Dikarya</taxon>
        <taxon>Basidiomycota</taxon>
        <taxon>Ustilaginomycotina</taxon>
        <taxon>Ustilaginomycetes</taxon>
        <taxon>Ustilaginales</taxon>
        <taxon>Ustilaginaceae</taxon>
        <taxon>Sporisorium</taxon>
    </lineage>
</organism>
<feature type="region of interest" description="Disordered" evidence="1">
    <location>
        <begin position="303"/>
        <end position="416"/>
    </location>
</feature>
<accession>E6ZJV4</accession>
<dbReference type="HOGENOM" id="CLU_064784_0_0_1"/>
<reference evidence="2 3" key="1">
    <citation type="journal article" date="2010" name="Science">
        <title>Pathogenicity determinants in smut fungi revealed by genome comparison.</title>
        <authorList>
            <person name="Schirawski J."/>
            <person name="Mannhaupt G."/>
            <person name="Muench K."/>
            <person name="Brefort T."/>
            <person name="Schipper K."/>
            <person name="Doehlemann G."/>
            <person name="Di Stasio M."/>
            <person name="Roessel N."/>
            <person name="Mendoza-Mendoza A."/>
            <person name="Pester D."/>
            <person name="Mueller O."/>
            <person name="Winterberg B."/>
            <person name="Meyer E."/>
            <person name="Ghareeb H."/>
            <person name="Wollenberg T."/>
            <person name="Muensterkoetter M."/>
            <person name="Wong P."/>
            <person name="Walter M."/>
            <person name="Stukenbrock E."/>
            <person name="Gueldener U."/>
            <person name="Kahmann R."/>
        </authorList>
    </citation>
    <scope>NUCLEOTIDE SEQUENCE [LARGE SCALE GENOMIC DNA]</scope>
    <source>
        <strain evidence="3">SRZ2</strain>
    </source>
</reference>
<sequence>MNAACTAAASTAGVTSSTTPPLANAAPSAAHYRLGRTSRRSSSSGSSSSSSGGIASNGSAQQGAGVSRKRRRHSTLSSGMASGSEEEGERAPPMFRLRLGSYVSDLRLTRTRSSSPGSPLYQASAPLSPSGALRQRHQLSIQTSAAVVDAPAEQQDQQRDARERSVSPASAASASMLAQRDSDVEMDLDVQSTFQAMQVDSPTASPSPTTVATAVPFFATTSTDPPRSAAGAAMHRTASARISPIPTNLLSPLVTVTRYPRASSPLSAPPSASFASISLISHTSSASAAVSPGVFPSPSLLAARRSSRQSSMPHQQQQQQHAPASPSPLARLLSFPPPASASASTHTQHPHLSQHFDTPVTFQHPFQQANRSRATSTPPSPVVASDEAQHQQQPETAQHVSPVRRHSDGRPSRVPL</sequence>
<gene>
    <name evidence="2" type="ORF">sr11557</name>
</gene>
<feature type="compositionally biased region" description="Low complexity" evidence="1">
    <location>
        <begin position="166"/>
        <end position="178"/>
    </location>
</feature>
<feature type="compositionally biased region" description="Low complexity" evidence="1">
    <location>
        <begin position="40"/>
        <end position="66"/>
    </location>
</feature>
<feature type="region of interest" description="Disordered" evidence="1">
    <location>
        <begin position="109"/>
        <end position="181"/>
    </location>
</feature>
<dbReference type="VEuPathDB" id="FungiDB:sr11557"/>
<feature type="compositionally biased region" description="Basic and acidic residues" evidence="1">
    <location>
        <begin position="156"/>
        <end position="165"/>
    </location>
</feature>
<evidence type="ECO:0000313" key="2">
    <source>
        <dbReference type="EMBL" id="CBQ67607.1"/>
    </source>
</evidence>
<feature type="compositionally biased region" description="Low complexity" evidence="1">
    <location>
        <begin position="1"/>
        <end position="19"/>
    </location>
</feature>
<dbReference type="Proteomes" id="UP000008867">
    <property type="component" value="Chromosome 1"/>
</dbReference>
<feature type="compositionally biased region" description="Low complexity" evidence="1">
    <location>
        <begin position="303"/>
        <end position="344"/>
    </location>
</feature>
<feature type="compositionally biased region" description="Polar residues" evidence="1">
    <location>
        <begin position="390"/>
        <end position="399"/>
    </location>
</feature>
<dbReference type="eggNOG" id="ENOG502TFNB">
    <property type="taxonomic scope" value="Eukaryota"/>
</dbReference>
<feature type="compositionally biased region" description="Basic and acidic residues" evidence="1">
    <location>
        <begin position="405"/>
        <end position="416"/>
    </location>
</feature>
<feature type="region of interest" description="Disordered" evidence="1">
    <location>
        <begin position="1"/>
        <end position="93"/>
    </location>
</feature>
<proteinExistence type="predicted"/>
<protein>
    <submittedName>
        <fullName evidence="2">Uncharacterized protein</fullName>
    </submittedName>
</protein>
<feature type="compositionally biased region" description="Polar residues" evidence="1">
    <location>
        <begin position="360"/>
        <end position="377"/>
    </location>
</feature>
<dbReference type="OrthoDB" id="2556282at2759"/>
<name>E6ZJV4_SPORE</name>
<dbReference type="AlphaFoldDB" id="E6ZJV4"/>